<dbReference type="InterPro" id="IPR019480">
    <property type="entry name" value="Dihydroorotate_DH_Fe-S-bd"/>
</dbReference>
<dbReference type="CDD" id="cd06221">
    <property type="entry name" value="sulfite_reductase_like"/>
    <property type="match status" value="1"/>
</dbReference>
<dbReference type="SUPFAM" id="SSF63380">
    <property type="entry name" value="Riboflavin synthase domain-like"/>
    <property type="match status" value="1"/>
</dbReference>
<sequence length="265" mass="29878">MNKNPLTPKPHKIIGINRETGLESTFRIEMDTAPVMGQFYMVSIPRIGEMPISISGIGQGWIDMTIRNVGNVSQAVHFLNKESTLYLRGPYGNGFNLEEFKGQHLVIAAGGSGIAPIRPIVEYYYHNPDEIDKLDLLFGFKTPDTIMFGKDIKRWKERFKTILTVDDACGIWDGECVGLITGYVKDIKLSEYDKMDVIIIGPPVMIKFTAAEFIKRGVSKERIIVSMERRMSCGLGKCGHCKIGEYYICLDGPVFRYNDAFKMVD</sequence>
<evidence type="ECO:0000313" key="4">
    <source>
        <dbReference type="EMBL" id="CBX28638.1"/>
    </source>
</evidence>
<protein>
    <submittedName>
        <fullName evidence="4">Anaerobic sulfite reductase subunit B</fullName>
    </submittedName>
</protein>
<dbReference type="InterPro" id="IPR012165">
    <property type="entry name" value="Cyt_c3_hydrogenase_gsu"/>
</dbReference>
<keyword evidence="1" id="KW-0408">Iron</keyword>
<dbReference type="Pfam" id="PF00175">
    <property type="entry name" value="NAD_binding_1"/>
    <property type="match status" value="1"/>
</dbReference>
<dbReference type="InterPro" id="IPR001433">
    <property type="entry name" value="OxRdtase_FAD/NAD-bd"/>
</dbReference>
<dbReference type="GO" id="GO:0050660">
    <property type="term" value="F:flavin adenine dinucleotide binding"/>
    <property type="evidence" value="ECO:0007669"/>
    <property type="project" value="InterPro"/>
</dbReference>
<dbReference type="PANTHER" id="PTHR43513">
    <property type="entry name" value="DIHYDROOROTATE DEHYDROGENASE B (NAD(+)), ELECTRON TRANSFER SUBUNIT"/>
    <property type="match status" value="1"/>
</dbReference>
<dbReference type="InterPro" id="IPR050353">
    <property type="entry name" value="PyrK_electron_transfer"/>
</dbReference>
<reference evidence="4" key="1">
    <citation type="journal article" date="2011" name="Environ. Microbiol.">
        <title>Genomic insights into the metabolic potential of the polycyclic aromatic hydrocarbon degrading sulfate-reducing Deltaproteobacterium N47.</title>
        <authorList>
            <person name="Bergmann F."/>
            <person name="Selesi D."/>
            <person name="Weinmaier T."/>
            <person name="Tischler P."/>
            <person name="Rattei T."/>
            <person name="Meckenstock R.U."/>
        </authorList>
    </citation>
    <scope>NUCLEOTIDE SEQUENCE</scope>
</reference>
<feature type="binding site" evidence="1">
    <location>
        <position position="238"/>
    </location>
    <ligand>
        <name>[2Fe-2S] cluster</name>
        <dbReference type="ChEBI" id="CHEBI:190135"/>
    </ligand>
</feature>
<dbReference type="Gene3D" id="2.40.30.10">
    <property type="entry name" value="Translation factors"/>
    <property type="match status" value="1"/>
</dbReference>
<feature type="binding site" evidence="1">
    <location>
        <position position="241"/>
    </location>
    <ligand>
        <name>[2Fe-2S] cluster</name>
        <dbReference type="ChEBI" id="CHEBI:190135"/>
    </ligand>
</feature>
<feature type="domain" description="Dihydroorotate dehydrogenase electron transfer subunit iron-sulphur cluster binding" evidence="3">
    <location>
        <begin position="228"/>
        <end position="259"/>
    </location>
</feature>
<dbReference type="AlphaFoldDB" id="E1YDJ4"/>
<dbReference type="Pfam" id="PF10418">
    <property type="entry name" value="DHODB_Fe-S_bind"/>
    <property type="match status" value="1"/>
</dbReference>
<dbReference type="InterPro" id="IPR014260">
    <property type="entry name" value="Sulphite_reductase_B"/>
</dbReference>
<keyword evidence="1" id="KW-0001">2Fe-2S</keyword>
<evidence type="ECO:0000259" key="3">
    <source>
        <dbReference type="Pfam" id="PF10418"/>
    </source>
</evidence>
<keyword evidence="1" id="KW-0411">Iron-sulfur</keyword>
<dbReference type="NCBIfam" id="TIGR02911">
    <property type="entry name" value="sulfite_red_B"/>
    <property type="match status" value="1"/>
</dbReference>
<keyword evidence="1" id="KW-0479">Metal-binding</keyword>
<comment type="cofactor">
    <cofactor evidence="1">
        <name>[2Fe-2S] cluster</name>
        <dbReference type="ChEBI" id="CHEBI:190135"/>
    </cofactor>
    <text evidence="1">Binds 1 [2Fe-2S] cluster per subunit.</text>
</comment>
<dbReference type="GO" id="GO:0046872">
    <property type="term" value="F:metal ion binding"/>
    <property type="evidence" value="ECO:0007669"/>
    <property type="project" value="UniProtKB-KW"/>
</dbReference>
<feature type="binding site" evidence="1">
    <location>
        <position position="249"/>
    </location>
    <ligand>
        <name>[2Fe-2S] cluster</name>
        <dbReference type="ChEBI" id="CHEBI:190135"/>
    </ligand>
</feature>
<dbReference type="InterPro" id="IPR039261">
    <property type="entry name" value="FNR_nucleotide-bd"/>
</dbReference>
<dbReference type="InterPro" id="IPR017938">
    <property type="entry name" value="Riboflavin_synthase-like_b-brl"/>
</dbReference>
<dbReference type="GO" id="GO:0051537">
    <property type="term" value="F:2 iron, 2 sulfur cluster binding"/>
    <property type="evidence" value="ECO:0007669"/>
    <property type="project" value="UniProtKB-KW"/>
</dbReference>
<feature type="domain" description="Oxidoreductase FAD/NAD(P)-binding" evidence="2">
    <location>
        <begin position="109"/>
        <end position="210"/>
    </location>
</feature>
<dbReference type="SUPFAM" id="SSF52343">
    <property type="entry name" value="Ferredoxin reductase-like, C-terminal NADP-linked domain"/>
    <property type="match status" value="1"/>
</dbReference>
<proteinExistence type="predicted"/>
<dbReference type="EMBL" id="FR695868">
    <property type="protein sequence ID" value="CBX28638.1"/>
    <property type="molecule type" value="Genomic_DNA"/>
</dbReference>
<name>E1YDJ4_9BACT</name>
<accession>E1YDJ4</accession>
<dbReference type="Gene3D" id="3.40.50.80">
    <property type="entry name" value="Nucleotide-binding domain of ferredoxin-NADP reductase (FNR) module"/>
    <property type="match status" value="1"/>
</dbReference>
<organism evidence="4">
    <name type="scientific">uncultured Desulfobacterium sp</name>
    <dbReference type="NCBI Taxonomy" id="201089"/>
    <lineage>
        <taxon>Bacteria</taxon>
        <taxon>Pseudomonadati</taxon>
        <taxon>Thermodesulfobacteriota</taxon>
        <taxon>Desulfobacteria</taxon>
        <taxon>Desulfobacterales</taxon>
        <taxon>Desulfobacteriaceae</taxon>
        <taxon>Desulfobacterium</taxon>
        <taxon>environmental samples</taxon>
    </lineage>
</organism>
<dbReference type="GO" id="GO:0006221">
    <property type="term" value="P:pyrimidine nucleotide biosynthetic process"/>
    <property type="evidence" value="ECO:0007669"/>
    <property type="project" value="InterPro"/>
</dbReference>
<evidence type="ECO:0000256" key="1">
    <source>
        <dbReference type="PIRSR" id="PIRSR006816-2"/>
    </source>
</evidence>
<dbReference type="PIRSF" id="PIRSF006816">
    <property type="entry name" value="Cyc3_hyd_g"/>
    <property type="match status" value="1"/>
</dbReference>
<feature type="binding site" evidence="1">
    <location>
        <position position="233"/>
    </location>
    <ligand>
        <name>[2Fe-2S] cluster</name>
        <dbReference type="ChEBI" id="CHEBI:190135"/>
    </ligand>
</feature>
<evidence type="ECO:0000259" key="2">
    <source>
        <dbReference type="Pfam" id="PF00175"/>
    </source>
</evidence>
<gene>
    <name evidence="4" type="ORF">N47_G39620</name>
</gene>
<dbReference type="PANTHER" id="PTHR43513:SF1">
    <property type="entry name" value="ANAEROBIC SULFITE REDUCTASE SUBUNIT B"/>
    <property type="match status" value="1"/>
</dbReference>
<dbReference type="GO" id="GO:0016491">
    <property type="term" value="F:oxidoreductase activity"/>
    <property type="evidence" value="ECO:0007669"/>
    <property type="project" value="InterPro"/>
</dbReference>